<sequence>MFMLSPGDALDFAAAFEDAAEELHILGKLVPPHYQYTEGADEIVRNQIENVLNAQHKIEADYDAQISHRDHLQHNRGHDTLEQPNAKESQKLMEELSTELKKTTADLKTGVNKINRMFNQNPLTADNMRKVEQDR</sequence>
<dbReference type="GO" id="GO:0044782">
    <property type="term" value="P:cilium organization"/>
    <property type="evidence" value="ECO:0007669"/>
    <property type="project" value="TreeGrafter"/>
</dbReference>
<dbReference type="InterPro" id="IPR042618">
    <property type="entry name" value="IQCG"/>
</dbReference>
<gene>
    <name evidence="7" type="ORF">SMN809_LOCUS18936</name>
</gene>
<evidence type="ECO:0000256" key="6">
    <source>
        <dbReference type="SAM" id="MobiDB-lite"/>
    </source>
</evidence>
<dbReference type="PANTHER" id="PTHR14871:SF1">
    <property type="entry name" value="DYNEIN REGULATORY COMPLEX PROTEIN 9"/>
    <property type="match status" value="1"/>
</dbReference>
<reference evidence="7" key="1">
    <citation type="submission" date="2021-02" db="EMBL/GenBank/DDBJ databases">
        <authorList>
            <person name="Nowell W R."/>
        </authorList>
    </citation>
    <scope>NUCLEOTIDE SEQUENCE</scope>
</reference>
<name>A0A8S2QWQ7_9BILA</name>
<evidence type="ECO:0000313" key="8">
    <source>
        <dbReference type="Proteomes" id="UP000676336"/>
    </source>
</evidence>
<feature type="compositionally biased region" description="Basic and acidic residues" evidence="6">
    <location>
        <begin position="65"/>
        <end position="81"/>
    </location>
</feature>
<dbReference type="GO" id="GO:0005856">
    <property type="term" value="C:cytoskeleton"/>
    <property type="evidence" value="ECO:0007669"/>
    <property type="project" value="UniProtKB-SubCell"/>
</dbReference>
<dbReference type="PANTHER" id="PTHR14871">
    <property type="entry name" value="DYNEIN REGULATORY COMPLEX PROTEIN 9"/>
    <property type="match status" value="1"/>
</dbReference>
<protein>
    <submittedName>
        <fullName evidence="7">Uncharacterized protein</fullName>
    </submittedName>
</protein>
<dbReference type="AlphaFoldDB" id="A0A8S2QWQ7"/>
<keyword evidence="4" id="KW-0206">Cytoskeleton</keyword>
<comment type="caution">
    <text evidence="7">The sequence shown here is derived from an EMBL/GenBank/DDBJ whole genome shotgun (WGS) entry which is preliminary data.</text>
</comment>
<accession>A0A8S2QWQ7</accession>
<dbReference type="GO" id="GO:0031514">
    <property type="term" value="C:motile cilium"/>
    <property type="evidence" value="ECO:0007669"/>
    <property type="project" value="TreeGrafter"/>
</dbReference>
<evidence type="ECO:0000256" key="3">
    <source>
        <dbReference type="ARBA" id="ARBA00022490"/>
    </source>
</evidence>
<organism evidence="7 8">
    <name type="scientific">Rotaria magnacalcarata</name>
    <dbReference type="NCBI Taxonomy" id="392030"/>
    <lineage>
        <taxon>Eukaryota</taxon>
        <taxon>Metazoa</taxon>
        <taxon>Spiralia</taxon>
        <taxon>Gnathifera</taxon>
        <taxon>Rotifera</taxon>
        <taxon>Eurotatoria</taxon>
        <taxon>Bdelloidea</taxon>
        <taxon>Philodinida</taxon>
        <taxon>Philodinidae</taxon>
        <taxon>Rotaria</taxon>
    </lineage>
</organism>
<feature type="non-terminal residue" evidence="7">
    <location>
        <position position="1"/>
    </location>
</feature>
<comment type="subcellular location">
    <subcellularLocation>
        <location evidence="2">Cell projection</location>
    </subcellularLocation>
    <subcellularLocation>
        <location evidence="1">Cytoplasm</location>
        <location evidence="1">Cytoskeleton</location>
    </subcellularLocation>
</comment>
<keyword evidence="3" id="KW-0963">Cytoplasm</keyword>
<proteinExistence type="predicted"/>
<evidence type="ECO:0000256" key="5">
    <source>
        <dbReference type="ARBA" id="ARBA00023273"/>
    </source>
</evidence>
<dbReference type="GO" id="GO:0005737">
    <property type="term" value="C:cytoplasm"/>
    <property type="evidence" value="ECO:0007669"/>
    <property type="project" value="TreeGrafter"/>
</dbReference>
<feature type="region of interest" description="Disordered" evidence="6">
    <location>
        <begin position="65"/>
        <end position="86"/>
    </location>
</feature>
<dbReference type="Proteomes" id="UP000676336">
    <property type="component" value="Unassembled WGS sequence"/>
</dbReference>
<keyword evidence="5" id="KW-0966">Cell projection</keyword>
<evidence type="ECO:0000313" key="7">
    <source>
        <dbReference type="EMBL" id="CAF4134617.1"/>
    </source>
</evidence>
<dbReference type="EMBL" id="CAJOBI010009289">
    <property type="protein sequence ID" value="CAF4134617.1"/>
    <property type="molecule type" value="Genomic_DNA"/>
</dbReference>
<evidence type="ECO:0000256" key="2">
    <source>
        <dbReference type="ARBA" id="ARBA00004316"/>
    </source>
</evidence>
<evidence type="ECO:0000256" key="1">
    <source>
        <dbReference type="ARBA" id="ARBA00004245"/>
    </source>
</evidence>
<evidence type="ECO:0000256" key="4">
    <source>
        <dbReference type="ARBA" id="ARBA00023212"/>
    </source>
</evidence>